<name>A0A0F6QYZ7_9CORY</name>
<dbReference type="HOGENOM" id="CLU_2568056_0_0_11"/>
<reference evidence="1 2" key="1">
    <citation type="journal article" date="2015" name="Genome Announc.">
        <title>Complete Genome Sequence of Corynebacterium kutscheri DSM 20755, a Corynebacterial Type Strain with Remarkably Low G+C Content of Chromosomal DNA.</title>
        <authorList>
            <person name="Ruckert C."/>
            <person name="Albersmeier A."/>
            <person name="Winkler A."/>
            <person name="Tauch A."/>
        </authorList>
    </citation>
    <scope>NUCLEOTIDE SEQUENCE [LARGE SCALE GENOMIC DNA]</scope>
    <source>
        <strain evidence="1 2">DSM 20755</strain>
    </source>
</reference>
<dbReference type="EMBL" id="CP011312">
    <property type="protein sequence ID" value="AKE40430.1"/>
    <property type="molecule type" value="Genomic_DNA"/>
</dbReference>
<organism evidence="1 2">
    <name type="scientific">Corynebacterium kutscheri</name>
    <dbReference type="NCBI Taxonomy" id="35755"/>
    <lineage>
        <taxon>Bacteria</taxon>
        <taxon>Bacillati</taxon>
        <taxon>Actinomycetota</taxon>
        <taxon>Actinomycetes</taxon>
        <taxon>Mycobacteriales</taxon>
        <taxon>Corynebacteriaceae</taxon>
        <taxon>Corynebacterium</taxon>
    </lineage>
</organism>
<gene>
    <name evidence="1" type="ORF">UL82_00985</name>
</gene>
<protein>
    <submittedName>
        <fullName evidence="1">Uncharacterized protein</fullName>
    </submittedName>
</protein>
<evidence type="ECO:0000313" key="2">
    <source>
        <dbReference type="Proteomes" id="UP000033457"/>
    </source>
</evidence>
<sequence length="81" mass="9299">MMRYLVVAHVGGAADHLHPTKPQVLAHFLTVKNPQITFLKMLLRRPRSSVSRLATKEQKTFADYPKMQVSGKEKGRIHEEF</sequence>
<dbReference type="KEGG" id="cku:UL82_00985"/>
<dbReference type="RefSeq" id="WP_126363935.1">
    <property type="nucleotide sequence ID" value="NZ_CP011312.1"/>
</dbReference>
<dbReference type="AlphaFoldDB" id="A0A0F6QYZ7"/>
<evidence type="ECO:0000313" key="1">
    <source>
        <dbReference type="EMBL" id="AKE40430.1"/>
    </source>
</evidence>
<dbReference type="Proteomes" id="UP000033457">
    <property type="component" value="Chromosome"/>
</dbReference>
<dbReference type="STRING" id="35755.UL82_00985"/>
<proteinExistence type="predicted"/>
<keyword evidence="2" id="KW-1185">Reference proteome</keyword>
<accession>A0A0F6QYZ7</accession>